<accession>A0ABN3GF20</accession>
<sequence>MLEHVVELLRTAELVHLVQRRRYRRALPGGPAAYWGTRGHHSCLLNIACSSPARTSRVRLAIVPGKADRAG</sequence>
<proteinExistence type="predicted"/>
<evidence type="ECO:0000313" key="1">
    <source>
        <dbReference type="EMBL" id="GAA2350113.1"/>
    </source>
</evidence>
<gene>
    <name evidence="1" type="ORF">GCM10010246_42430</name>
</gene>
<reference evidence="1 2" key="1">
    <citation type="journal article" date="2019" name="Int. J. Syst. Evol. Microbiol.">
        <title>The Global Catalogue of Microorganisms (GCM) 10K type strain sequencing project: providing services to taxonomists for standard genome sequencing and annotation.</title>
        <authorList>
            <consortium name="The Broad Institute Genomics Platform"/>
            <consortium name="The Broad Institute Genome Sequencing Center for Infectious Disease"/>
            <person name="Wu L."/>
            <person name="Ma J."/>
        </authorList>
    </citation>
    <scope>NUCLEOTIDE SEQUENCE [LARGE SCALE GENOMIC DNA]</scope>
    <source>
        <strain evidence="1 2">JCM 4316</strain>
    </source>
</reference>
<keyword evidence="2" id="KW-1185">Reference proteome</keyword>
<comment type="caution">
    <text evidence="1">The sequence shown here is derived from an EMBL/GenBank/DDBJ whole genome shotgun (WGS) entry which is preliminary data.</text>
</comment>
<organism evidence="1 2">
    <name type="scientific">Streptomyces cuspidosporus</name>
    <dbReference type="NCBI Taxonomy" id="66882"/>
    <lineage>
        <taxon>Bacteria</taxon>
        <taxon>Bacillati</taxon>
        <taxon>Actinomycetota</taxon>
        <taxon>Actinomycetes</taxon>
        <taxon>Kitasatosporales</taxon>
        <taxon>Streptomycetaceae</taxon>
        <taxon>Streptomyces</taxon>
    </lineage>
</organism>
<protein>
    <submittedName>
        <fullName evidence="1">Uncharacterized protein</fullName>
    </submittedName>
</protein>
<dbReference type="EMBL" id="BAAASD010000017">
    <property type="protein sequence ID" value="GAA2350113.1"/>
    <property type="molecule type" value="Genomic_DNA"/>
</dbReference>
<name>A0ABN3GF20_9ACTN</name>
<dbReference type="Proteomes" id="UP001500253">
    <property type="component" value="Unassembled WGS sequence"/>
</dbReference>
<evidence type="ECO:0000313" key="2">
    <source>
        <dbReference type="Proteomes" id="UP001500253"/>
    </source>
</evidence>